<organism evidence="1 2">
    <name type="scientific">Stylosanthes scabra</name>
    <dbReference type="NCBI Taxonomy" id="79078"/>
    <lineage>
        <taxon>Eukaryota</taxon>
        <taxon>Viridiplantae</taxon>
        <taxon>Streptophyta</taxon>
        <taxon>Embryophyta</taxon>
        <taxon>Tracheophyta</taxon>
        <taxon>Spermatophyta</taxon>
        <taxon>Magnoliopsida</taxon>
        <taxon>eudicotyledons</taxon>
        <taxon>Gunneridae</taxon>
        <taxon>Pentapetalae</taxon>
        <taxon>rosids</taxon>
        <taxon>fabids</taxon>
        <taxon>Fabales</taxon>
        <taxon>Fabaceae</taxon>
        <taxon>Papilionoideae</taxon>
        <taxon>50 kb inversion clade</taxon>
        <taxon>dalbergioids sensu lato</taxon>
        <taxon>Dalbergieae</taxon>
        <taxon>Pterocarpus clade</taxon>
        <taxon>Stylosanthes</taxon>
    </lineage>
</organism>
<reference evidence="1 2" key="1">
    <citation type="journal article" date="2023" name="Plants (Basel)">
        <title>Bridging the Gap: Combining Genomics and Transcriptomics Approaches to Understand Stylosanthes scabra, an Orphan Legume from the Brazilian Caatinga.</title>
        <authorList>
            <person name="Ferreira-Neto J.R.C."/>
            <person name="da Silva M.D."/>
            <person name="Binneck E."/>
            <person name="de Melo N.F."/>
            <person name="da Silva R.H."/>
            <person name="de Melo A.L.T.M."/>
            <person name="Pandolfi V."/>
            <person name="Bustamante F.O."/>
            <person name="Brasileiro-Vidal A.C."/>
            <person name="Benko-Iseppon A.M."/>
        </authorList>
    </citation>
    <scope>NUCLEOTIDE SEQUENCE [LARGE SCALE GENOMIC DNA]</scope>
    <source>
        <tissue evidence="1">Leaves</tissue>
    </source>
</reference>
<dbReference type="Proteomes" id="UP001341840">
    <property type="component" value="Unassembled WGS sequence"/>
</dbReference>
<evidence type="ECO:0000313" key="2">
    <source>
        <dbReference type="Proteomes" id="UP001341840"/>
    </source>
</evidence>
<evidence type="ECO:0000313" key="1">
    <source>
        <dbReference type="EMBL" id="MED6150895.1"/>
    </source>
</evidence>
<sequence>MALFYEREQCVRERLKLSFNENPLLDSKEQTRAQAPPPSEVSEPSYAHSSQLCVPSRCRHSSAVIASSFEVLSRRLQFPSRVSCSNWVSYFRIFLSAADVVSDGNRFFSFFLSSFFPLHRLQRLICFQLHKGIGGYKNCGEAFRSLFGKEQPSRHQEEVTTLKCELGDVKIQQQQQAKEIHGLRSIVKLLLLRSEPDMRPEEVKAMLQNVQNSPVDTTSGHGSTHHIRNVSMARITKKHRLRFPSIASEAMPILFPKSAP</sequence>
<accession>A0ABU6TR37</accession>
<dbReference type="EMBL" id="JASCZI010091646">
    <property type="protein sequence ID" value="MED6150895.1"/>
    <property type="molecule type" value="Genomic_DNA"/>
</dbReference>
<gene>
    <name evidence="1" type="ORF">PIB30_077045</name>
</gene>
<comment type="caution">
    <text evidence="1">The sequence shown here is derived from an EMBL/GenBank/DDBJ whole genome shotgun (WGS) entry which is preliminary data.</text>
</comment>
<proteinExistence type="predicted"/>
<keyword evidence="2" id="KW-1185">Reference proteome</keyword>
<name>A0ABU6TR37_9FABA</name>
<protein>
    <submittedName>
        <fullName evidence="1">Uncharacterized protein</fullName>
    </submittedName>
</protein>